<sequence length="438" mass="48823">MPDLLFTENYGDNEFGWQKTFGRTYRMKGCMGEDRLFSSDPLVMKTIFNNRLFGKSLYHRNIAAARLAEECSPSPLCDVYEILQNATTDGIAEVVMGHAFNAVETGGDEISKNHHNVIAISSIKSKSALLGDSILSLFPSSLFMLAANYLPAADFVSIKRYRRVMNEWSEKLLKEKSNNLKLGIEDADLLSVVVQTNESQSGGPTGLTQQEVKDQIPSILVAGQDTTGNIISFALYEFAKCPEWQERVRTELRGLRKNEYLKAAAYEKLVLLNAHVKETNRLYSTLPHTYREALEDTVLPLSQPITTTDGRQITDIPIKKGQVVYAGIASYHRNTDVWGEDAEVFDPLRWVDERATTFQGAALGPYANLATFLGGPHTCLGWRLAILETQILLAELVSKFRFEVDDDAVIRTSIAITLQPVSEKGVAHLPLRVTALEQ</sequence>
<evidence type="ECO:0000313" key="14">
    <source>
        <dbReference type="Proteomes" id="UP001465976"/>
    </source>
</evidence>
<dbReference type="InterPro" id="IPR001128">
    <property type="entry name" value="Cyt_P450"/>
</dbReference>
<evidence type="ECO:0000256" key="4">
    <source>
        <dbReference type="ARBA" id="ARBA00010617"/>
    </source>
</evidence>
<gene>
    <name evidence="13" type="ORF">V5O48_012256</name>
</gene>
<dbReference type="PANTHER" id="PTHR24305">
    <property type="entry name" value="CYTOCHROME P450"/>
    <property type="match status" value="1"/>
</dbReference>
<dbReference type="Pfam" id="PF00067">
    <property type="entry name" value="p450"/>
    <property type="match status" value="1"/>
</dbReference>
<dbReference type="InterPro" id="IPR050121">
    <property type="entry name" value="Cytochrome_P450_monoxygenase"/>
</dbReference>
<evidence type="ECO:0000256" key="3">
    <source>
        <dbReference type="ARBA" id="ARBA00004721"/>
    </source>
</evidence>
<evidence type="ECO:0000256" key="1">
    <source>
        <dbReference type="ARBA" id="ARBA00001971"/>
    </source>
</evidence>
<evidence type="ECO:0000256" key="7">
    <source>
        <dbReference type="ARBA" id="ARBA00022723"/>
    </source>
</evidence>
<evidence type="ECO:0000256" key="10">
    <source>
        <dbReference type="ARBA" id="ARBA00023004"/>
    </source>
</evidence>
<keyword evidence="14" id="KW-1185">Reference proteome</keyword>
<proteinExistence type="inferred from homology"/>
<dbReference type="PRINTS" id="PR00463">
    <property type="entry name" value="EP450I"/>
</dbReference>
<keyword evidence="10" id="KW-0408">Iron</keyword>
<comment type="similarity">
    <text evidence="4">Belongs to the cytochrome P450 family.</text>
</comment>
<evidence type="ECO:0000256" key="12">
    <source>
        <dbReference type="ARBA" id="ARBA00023136"/>
    </source>
</evidence>
<keyword evidence="9" id="KW-0560">Oxidoreductase</keyword>
<keyword evidence="7" id="KW-0479">Metal-binding</keyword>
<keyword evidence="12" id="KW-0472">Membrane</keyword>
<evidence type="ECO:0008006" key="15">
    <source>
        <dbReference type="Google" id="ProtNLM"/>
    </source>
</evidence>
<evidence type="ECO:0000256" key="11">
    <source>
        <dbReference type="ARBA" id="ARBA00023033"/>
    </source>
</evidence>
<evidence type="ECO:0000313" key="13">
    <source>
        <dbReference type="EMBL" id="KAL0569706.1"/>
    </source>
</evidence>
<evidence type="ECO:0000256" key="2">
    <source>
        <dbReference type="ARBA" id="ARBA00004370"/>
    </source>
</evidence>
<keyword evidence="8" id="KW-1133">Transmembrane helix</keyword>
<dbReference type="SUPFAM" id="SSF48264">
    <property type="entry name" value="Cytochrome P450"/>
    <property type="match status" value="1"/>
</dbReference>
<reference evidence="13 14" key="1">
    <citation type="submission" date="2024-02" db="EMBL/GenBank/DDBJ databases">
        <title>A draft genome for the cacao thread blight pathogen Marasmius crinis-equi.</title>
        <authorList>
            <person name="Cohen S.P."/>
            <person name="Baruah I.K."/>
            <person name="Amoako-Attah I."/>
            <person name="Bukari Y."/>
            <person name="Meinhardt L.W."/>
            <person name="Bailey B.A."/>
        </authorList>
    </citation>
    <scope>NUCLEOTIDE SEQUENCE [LARGE SCALE GENOMIC DNA]</scope>
    <source>
        <strain evidence="13 14">GH-76</strain>
    </source>
</reference>
<keyword evidence="11" id="KW-0503">Monooxygenase</keyword>
<dbReference type="PANTHER" id="PTHR24305:SF166">
    <property type="entry name" value="CYTOCHROME P450 12A4, MITOCHONDRIAL-RELATED"/>
    <property type="match status" value="1"/>
</dbReference>
<protein>
    <recommendedName>
        <fullName evidence="15">Cytochrome P450</fullName>
    </recommendedName>
</protein>
<comment type="caution">
    <text evidence="13">The sequence shown here is derived from an EMBL/GenBank/DDBJ whole genome shotgun (WGS) entry which is preliminary data.</text>
</comment>
<evidence type="ECO:0000256" key="9">
    <source>
        <dbReference type="ARBA" id="ARBA00023002"/>
    </source>
</evidence>
<dbReference type="Gene3D" id="1.10.630.10">
    <property type="entry name" value="Cytochrome P450"/>
    <property type="match status" value="1"/>
</dbReference>
<comment type="cofactor">
    <cofactor evidence="1">
        <name>heme</name>
        <dbReference type="ChEBI" id="CHEBI:30413"/>
    </cofactor>
</comment>
<evidence type="ECO:0000256" key="8">
    <source>
        <dbReference type="ARBA" id="ARBA00022989"/>
    </source>
</evidence>
<organism evidence="13 14">
    <name type="scientific">Marasmius crinis-equi</name>
    <dbReference type="NCBI Taxonomy" id="585013"/>
    <lineage>
        <taxon>Eukaryota</taxon>
        <taxon>Fungi</taxon>
        <taxon>Dikarya</taxon>
        <taxon>Basidiomycota</taxon>
        <taxon>Agaricomycotina</taxon>
        <taxon>Agaricomycetes</taxon>
        <taxon>Agaricomycetidae</taxon>
        <taxon>Agaricales</taxon>
        <taxon>Marasmiineae</taxon>
        <taxon>Marasmiaceae</taxon>
        <taxon>Marasmius</taxon>
    </lineage>
</organism>
<dbReference type="InterPro" id="IPR002401">
    <property type="entry name" value="Cyt_P450_E_grp-I"/>
</dbReference>
<name>A0ABR3F3C2_9AGAR</name>
<evidence type="ECO:0000256" key="5">
    <source>
        <dbReference type="ARBA" id="ARBA00022617"/>
    </source>
</evidence>
<dbReference type="PRINTS" id="PR00385">
    <property type="entry name" value="P450"/>
</dbReference>
<accession>A0ABR3F3C2</accession>
<dbReference type="InterPro" id="IPR036396">
    <property type="entry name" value="Cyt_P450_sf"/>
</dbReference>
<keyword evidence="5" id="KW-0349">Heme</keyword>
<dbReference type="EMBL" id="JBAHYK010001066">
    <property type="protein sequence ID" value="KAL0569706.1"/>
    <property type="molecule type" value="Genomic_DNA"/>
</dbReference>
<evidence type="ECO:0000256" key="6">
    <source>
        <dbReference type="ARBA" id="ARBA00022692"/>
    </source>
</evidence>
<dbReference type="Proteomes" id="UP001465976">
    <property type="component" value="Unassembled WGS sequence"/>
</dbReference>
<comment type="pathway">
    <text evidence="3">Secondary metabolite biosynthesis; terpenoid biosynthesis.</text>
</comment>
<comment type="subcellular location">
    <subcellularLocation>
        <location evidence="2">Membrane</location>
    </subcellularLocation>
</comment>
<keyword evidence="6" id="KW-0812">Transmembrane</keyword>